<evidence type="ECO:0000313" key="9">
    <source>
        <dbReference type="EMBL" id="ATQ67308.1"/>
    </source>
</evidence>
<feature type="transmembrane region" description="Helical" evidence="7">
    <location>
        <begin position="532"/>
        <end position="554"/>
    </location>
</feature>
<feature type="transmembrane region" description="Helical" evidence="7">
    <location>
        <begin position="434"/>
        <end position="457"/>
    </location>
</feature>
<dbReference type="Gene3D" id="3.40.30.10">
    <property type="entry name" value="Glutaredoxin"/>
    <property type="match status" value="1"/>
</dbReference>
<dbReference type="Pfam" id="PF13899">
    <property type="entry name" value="Thioredoxin_7"/>
    <property type="match status" value="1"/>
</dbReference>
<evidence type="ECO:0000313" key="10">
    <source>
        <dbReference type="Proteomes" id="UP000230709"/>
    </source>
</evidence>
<dbReference type="PANTHER" id="PTHR32234:SF3">
    <property type="entry name" value="SUPPRESSION OF COPPER SENSITIVITY PROTEIN"/>
    <property type="match status" value="1"/>
</dbReference>
<dbReference type="AlphaFoldDB" id="A0A2D2CX24"/>
<gene>
    <name evidence="9" type="ORF">CQW49_04915</name>
</gene>
<keyword evidence="2" id="KW-1003">Cell membrane</keyword>
<feature type="transmembrane region" description="Helical" evidence="7">
    <location>
        <begin position="463"/>
        <end position="488"/>
    </location>
</feature>
<dbReference type="GO" id="GO:0017004">
    <property type="term" value="P:cytochrome complex assembly"/>
    <property type="evidence" value="ECO:0007669"/>
    <property type="project" value="UniProtKB-KW"/>
</dbReference>
<name>A0A2D2CX24_METT3</name>
<protein>
    <submittedName>
        <fullName evidence="9">Cytochrome C biogenesis protein</fullName>
    </submittedName>
</protein>
<dbReference type="GO" id="GO:0015035">
    <property type="term" value="F:protein-disulfide reductase activity"/>
    <property type="evidence" value="ECO:0007669"/>
    <property type="project" value="TreeGrafter"/>
</dbReference>
<evidence type="ECO:0000256" key="5">
    <source>
        <dbReference type="ARBA" id="ARBA00022989"/>
    </source>
</evidence>
<sequence length="711" mass="73636">MKHLHPWDLSRRRMRGALAIILGAVLLAAALPRASHAAESLAQASPYATVTLVADVDSVAPGRSFRIGLRQKLAPHWHSYWKNPGDAGVAPTLTLTLPEGAVASAIAWPGPDAIAVGPVRNFGYENEVVLPVTVTVPRTAAPGDTFSIRANAEWLVCEKKCVPESGAFRLDLPVAPTAAPVGGDVAAAFAATDARTPTPSPWIIEIAEEGADLVLAASGDGLSADRIKSAFFYPVEGGVIDHAAPQRLEIAEGRLRLAIEKAPDFDARASRAGVLAIVDGEGRTRWLETEPAPVAAASTPAPSDSLPLWQAALFAFLGGMILNLMPCVFPVLAIKAASLARLSGGDLREARLSGAFYTFGVLVAFVSLAGVLLAMRAAGGAVGWGFQFQSPTFVAAMSWLLLAIALNLSGVYEIGLGVVGAGQGLAEKPGHVGSFFTGVLAVTVATPCTAPFMGAAIGVALTLPAPLCLALFAAMGLGLAAPFALLAVAPRLARLLPRPGVWMLRLRQAMAFPMYASAAWLVWVLGRQAGDAGVAIGLAGGLLVGFGAWTYGIAQQGAGRGLFSRGLAAAAAVGLVALLPQLGGAQAPHAEAATAAGAEPFTNARLAALRREGRPVFVNLTAAWCITCLVNERMALSTAAVKEAFATRGVAYLKGDWTSHDPEITAFLRSFERDGVPFYAYYPAGAREPVVLPAVLTEAAVVSEVEGSVLN</sequence>
<keyword evidence="6 7" id="KW-0472">Membrane</keyword>
<feature type="transmembrane region" description="Helical" evidence="7">
    <location>
        <begin position="308"/>
        <end position="334"/>
    </location>
</feature>
<keyword evidence="5 7" id="KW-1133">Transmembrane helix</keyword>
<dbReference type="Proteomes" id="UP000230709">
    <property type="component" value="Chromosome"/>
</dbReference>
<evidence type="ECO:0000256" key="2">
    <source>
        <dbReference type="ARBA" id="ARBA00022475"/>
    </source>
</evidence>
<evidence type="ECO:0000259" key="8">
    <source>
        <dbReference type="PROSITE" id="PS51352"/>
    </source>
</evidence>
<dbReference type="KEGG" id="mtw:CQW49_04915"/>
<dbReference type="InterPro" id="IPR035671">
    <property type="entry name" value="DsbD_gamma"/>
</dbReference>
<evidence type="ECO:0000256" key="6">
    <source>
        <dbReference type="ARBA" id="ARBA00023136"/>
    </source>
</evidence>
<dbReference type="PROSITE" id="PS51352">
    <property type="entry name" value="THIOREDOXIN_2"/>
    <property type="match status" value="1"/>
</dbReference>
<dbReference type="InterPro" id="IPR028250">
    <property type="entry name" value="DsbDN"/>
</dbReference>
<feature type="domain" description="Thioredoxin" evidence="8">
    <location>
        <begin position="581"/>
        <end position="711"/>
    </location>
</feature>
<dbReference type="PANTHER" id="PTHR32234">
    <property type="entry name" value="THIOL:DISULFIDE INTERCHANGE PROTEIN DSBD"/>
    <property type="match status" value="1"/>
</dbReference>
<feature type="transmembrane region" description="Helical" evidence="7">
    <location>
        <begin position="355"/>
        <end position="379"/>
    </location>
</feature>
<dbReference type="Pfam" id="PF11412">
    <property type="entry name" value="DsbD_N"/>
    <property type="match status" value="1"/>
</dbReference>
<dbReference type="STRING" id="595536.GCA_000178815_04177"/>
<dbReference type="EMBL" id="CP023737">
    <property type="protein sequence ID" value="ATQ67308.1"/>
    <property type="molecule type" value="Genomic_DNA"/>
</dbReference>
<dbReference type="InterPro" id="IPR006311">
    <property type="entry name" value="TAT_signal"/>
</dbReference>
<dbReference type="InterPro" id="IPR003834">
    <property type="entry name" value="Cyt_c_assmbl_TM_dom"/>
</dbReference>
<keyword evidence="3 7" id="KW-0812">Transmembrane</keyword>
<comment type="subcellular location">
    <subcellularLocation>
        <location evidence="1">Cell membrane</location>
        <topology evidence="1">Multi-pass membrane protein</topology>
    </subcellularLocation>
</comment>
<keyword evidence="4" id="KW-0201">Cytochrome c-type biogenesis</keyword>
<evidence type="ECO:0000256" key="1">
    <source>
        <dbReference type="ARBA" id="ARBA00004651"/>
    </source>
</evidence>
<keyword evidence="10" id="KW-1185">Reference proteome</keyword>
<dbReference type="PROSITE" id="PS51318">
    <property type="entry name" value="TAT"/>
    <property type="match status" value="1"/>
</dbReference>
<dbReference type="InterPro" id="IPR013766">
    <property type="entry name" value="Thioredoxin_domain"/>
</dbReference>
<evidence type="ECO:0000256" key="4">
    <source>
        <dbReference type="ARBA" id="ARBA00022748"/>
    </source>
</evidence>
<evidence type="ECO:0000256" key="7">
    <source>
        <dbReference type="SAM" id="Phobius"/>
    </source>
</evidence>
<feature type="transmembrane region" description="Helical" evidence="7">
    <location>
        <begin position="566"/>
        <end position="583"/>
    </location>
</feature>
<evidence type="ECO:0000256" key="3">
    <source>
        <dbReference type="ARBA" id="ARBA00022692"/>
    </source>
</evidence>
<feature type="transmembrane region" description="Helical" evidence="7">
    <location>
        <begin position="399"/>
        <end position="422"/>
    </location>
</feature>
<reference evidence="10" key="1">
    <citation type="submission" date="2017-10" db="EMBL/GenBank/DDBJ databases">
        <title>Completed PacBio SMRT sequence of Methylosinus trichosporium OB3b reveals presence of a third large plasmid.</title>
        <authorList>
            <person name="Charles T.C."/>
            <person name="Lynch M.D.J."/>
            <person name="Heil J.R."/>
            <person name="Cheng J."/>
        </authorList>
    </citation>
    <scope>NUCLEOTIDE SEQUENCE [LARGE SCALE GENOMIC DNA]</scope>
    <source>
        <strain evidence="10">OB3b</strain>
    </source>
</reference>
<dbReference type="InterPro" id="IPR036249">
    <property type="entry name" value="Thioredoxin-like_sf"/>
</dbReference>
<dbReference type="GO" id="GO:0045454">
    <property type="term" value="P:cell redox homeostasis"/>
    <property type="evidence" value="ECO:0007669"/>
    <property type="project" value="TreeGrafter"/>
</dbReference>
<dbReference type="RefSeq" id="WP_003610674.1">
    <property type="nucleotide sequence ID" value="NZ_ADVE02000001.1"/>
</dbReference>
<dbReference type="GO" id="GO:0005886">
    <property type="term" value="C:plasma membrane"/>
    <property type="evidence" value="ECO:0007669"/>
    <property type="project" value="UniProtKB-SubCell"/>
</dbReference>
<dbReference type="SUPFAM" id="SSF52833">
    <property type="entry name" value="Thioredoxin-like"/>
    <property type="match status" value="1"/>
</dbReference>
<dbReference type="Pfam" id="PF02683">
    <property type="entry name" value="DsbD_TM"/>
    <property type="match status" value="1"/>
</dbReference>
<accession>A0A2D2CX24</accession>
<feature type="transmembrane region" description="Helical" evidence="7">
    <location>
        <begin position="509"/>
        <end position="526"/>
    </location>
</feature>
<dbReference type="CDD" id="cd02953">
    <property type="entry name" value="DsbDgamma"/>
    <property type="match status" value="1"/>
</dbReference>
<proteinExistence type="predicted"/>
<organism evidence="9 10">
    <name type="scientific">Methylosinus trichosporium (strain ATCC 35070 / NCIMB 11131 / UNIQEM 75 / OB3b)</name>
    <dbReference type="NCBI Taxonomy" id="595536"/>
    <lineage>
        <taxon>Bacteria</taxon>
        <taxon>Pseudomonadati</taxon>
        <taxon>Pseudomonadota</taxon>
        <taxon>Alphaproteobacteria</taxon>
        <taxon>Hyphomicrobiales</taxon>
        <taxon>Methylocystaceae</taxon>
        <taxon>Methylosinus</taxon>
    </lineage>
</organism>